<organism evidence="3 4">
    <name type="scientific">Hermanssonia centrifuga</name>
    <dbReference type="NCBI Taxonomy" id="98765"/>
    <lineage>
        <taxon>Eukaryota</taxon>
        <taxon>Fungi</taxon>
        <taxon>Dikarya</taxon>
        <taxon>Basidiomycota</taxon>
        <taxon>Agaricomycotina</taxon>
        <taxon>Agaricomycetes</taxon>
        <taxon>Polyporales</taxon>
        <taxon>Meruliaceae</taxon>
        <taxon>Hermanssonia</taxon>
    </lineage>
</organism>
<name>A0A2R6NEG0_9APHY</name>
<evidence type="ECO:0000313" key="4">
    <source>
        <dbReference type="Proteomes" id="UP000186601"/>
    </source>
</evidence>
<dbReference type="AlphaFoldDB" id="A0A2R6NEG0"/>
<dbReference type="Pfam" id="PF10436">
    <property type="entry name" value="BCDHK_Adom3"/>
    <property type="match status" value="1"/>
</dbReference>
<accession>A0A2R6NEG0</accession>
<reference evidence="3 4" key="1">
    <citation type="submission" date="2018-02" db="EMBL/GenBank/DDBJ databases">
        <title>Genome sequence of the basidiomycete white-rot fungus Phlebia centrifuga.</title>
        <authorList>
            <person name="Granchi Z."/>
            <person name="Peng M."/>
            <person name="de Vries R.P."/>
            <person name="Hilden K."/>
            <person name="Makela M.R."/>
            <person name="Grigoriev I."/>
            <person name="Riley R."/>
        </authorList>
    </citation>
    <scope>NUCLEOTIDE SEQUENCE [LARGE SCALE GENOMIC DNA]</scope>
    <source>
        <strain evidence="3 4">FBCC195</strain>
    </source>
</reference>
<feature type="compositionally biased region" description="Polar residues" evidence="1">
    <location>
        <begin position="94"/>
        <end position="116"/>
    </location>
</feature>
<feature type="region of interest" description="Disordered" evidence="1">
    <location>
        <begin position="84"/>
        <end position="143"/>
    </location>
</feature>
<gene>
    <name evidence="3" type="ORF">PHLCEN_2v13384</name>
</gene>
<comment type="caution">
    <text evidence="3">The sequence shown here is derived from an EMBL/GenBank/DDBJ whole genome shotgun (WGS) entry which is preliminary data.</text>
</comment>
<feature type="domain" description="Branched-chain alpha-ketoacid dehydrogenase kinase/Pyruvate dehydrogenase kinase N-terminal" evidence="2">
    <location>
        <begin position="31"/>
        <end position="71"/>
    </location>
</feature>
<evidence type="ECO:0000256" key="1">
    <source>
        <dbReference type="SAM" id="MobiDB-lite"/>
    </source>
</evidence>
<dbReference type="InterPro" id="IPR036784">
    <property type="entry name" value="AK/P_DHK_N_sf"/>
</dbReference>
<dbReference type="STRING" id="98765.A0A2R6NEG0"/>
<dbReference type="InterPro" id="IPR018955">
    <property type="entry name" value="BCDHK/PDK_N"/>
</dbReference>
<dbReference type="SUPFAM" id="SSF69012">
    <property type="entry name" value="alpha-ketoacid dehydrogenase kinase, N-terminal domain"/>
    <property type="match status" value="1"/>
</dbReference>
<protein>
    <recommendedName>
        <fullName evidence="2">Branched-chain alpha-ketoacid dehydrogenase kinase/Pyruvate dehydrogenase kinase N-terminal domain-containing protein</fullName>
    </recommendedName>
</protein>
<sequence>MTHAISLSVAAANGSIWPESKSGYPPERQSISPRVKELDELPHNLSLMPSIKKVKDWYAQSFEELVNFPAISLPPHIREALLAPPPNQPLLPESTPNPSLTYFSEDYSTPSAVSAYNGNGKGNGNGNGKGTHHQKMRIPMERR</sequence>
<evidence type="ECO:0000259" key="2">
    <source>
        <dbReference type="Pfam" id="PF10436"/>
    </source>
</evidence>
<proteinExistence type="predicted"/>
<dbReference type="Proteomes" id="UP000186601">
    <property type="component" value="Unassembled WGS sequence"/>
</dbReference>
<dbReference type="EMBL" id="MLYV02001330">
    <property type="protein sequence ID" value="PSR70764.1"/>
    <property type="molecule type" value="Genomic_DNA"/>
</dbReference>
<evidence type="ECO:0000313" key="3">
    <source>
        <dbReference type="EMBL" id="PSR70764.1"/>
    </source>
</evidence>
<dbReference type="Gene3D" id="1.20.140.20">
    <property type="entry name" value="Alpha-ketoacid/pyruvate dehydrogenase kinase, N-terminal domain"/>
    <property type="match status" value="1"/>
</dbReference>
<dbReference type="OrthoDB" id="3014269at2759"/>
<feature type="compositionally biased region" description="Gly residues" evidence="1">
    <location>
        <begin position="119"/>
        <end position="129"/>
    </location>
</feature>
<keyword evidence="4" id="KW-1185">Reference proteome</keyword>